<gene>
    <name evidence="1" type="ORF">A3B56_03255</name>
</gene>
<evidence type="ECO:0000313" key="2">
    <source>
        <dbReference type="Proteomes" id="UP000178486"/>
    </source>
</evidence>
<accession>A0A1F7JDB0</accession>
<evidence type="ECO:0000313" key="1">
    <source>
        <dbReference type="EMBL" id="OGK53588.1"/>
    </source>
</evidence>
<dbReference type="EMBL" id="MGAU01000055">
    <property type="protein sequence ID" value="OGK53588.1"/>
    <property type="molecule type" value="Genomic_DNA"/>
</dbReference>
<dbReference type="AlphaFoldDB" id="A0A1F7JDB0"/>
<reference evidence="1 2" key="1">
    <citation type="journal article" date="2016" name="Nat. Commun.">
        <title>Thousands of microbial genomes shed light on interconnected biogeochemical processes in an aquifer system.</title>
        <authorList>
            <person name="Anantharaman K."/>
            <person name="Brown C.T."/>
            <person name="Hug L.A."/>
            <person name="Sharon I."/>
            <person name="Castelle C.J."/>
            <person name="Probst A.J."/>
            <person name="Thomas B.C."/>
            <person name="Singh A."/>
            <person name="Wilkins M.J."/>
            <person name="Karaoz U."/>
            <person name="Brodie E.L."/>
            <person name="Williams K.H."/>
            <person name="Hubbard S.S."/>
            <person name="Banfield J.F."/>
        </authorList>
    </citation>
    <scope>NUCLEOTIDE SEQUENCE [LARGE SCALE GENOMIC DNA]</scope>
</reference>
<dbReference type="NCBIfam" id="NF033519">
    <property type="entry name" value="transpos_ISAzo13"/>
    <property type="match status" value="1"/>
</dbReference>
<dbReference type="Pfam" id="PF07592">
    <property type="entry name" value="DDE_Tnp_ISAZ013"/>
    <property type="match status" value="1"/>
</dbReference>
<sequence>MQANSKTHEGDSHPDRDAQFVYINEQAKKYVSQGNPVISVDTKKKELVGNYRNNGRTWRPVGKPIEVNVYDFKDKSTDKAVPYGVYDLKNDTGWVNVGISKDTAQFSVESIRRWWQHLGQNLYSKATNIMITADSGGSNGRRNRLWKKELQTLVDETGLSITVCHFPPGTSKWNKIEHRLFCYISMNWRGKPLRSLQTIVSLIGATKTRSGLKVYAMLDKHQYEGGIKISDKEMSQLNLTQHPFHGEWNYTIKPSIKV</sequence>
<name>A0A1F7JDB0_9BACT</name>
<comment type="caution">
    <text evidence="1">The sequence shown here is derived from an EMBL/GenBank/DDBJ whole genome shotgun (WGS) entry which is preliminary data.</text>
</comment>
<proteinExistence type="predicted"/>
<organism evidence="1 2">
    <name type="scientific">Candidatus Roizmanbacteria bacterium RIFCSPLOWO2_01_FULL_45_11</name>
    <dbReference type="NCBI Taxonomy" id="1802070"/>
    <lineage>
        <taxon>Bacteria</taxon>
        <taxon>Candidatus Roizmaniibacteriota</taxon>
    </lineage>
</organism>
<dbReference type="InterPro" id="IPR011518">
    <property type="entry name" value="Transposase_36"/>
</dbReference>
<protein>
    <submittedName>
        <fullName evidence="1">Transposase</fullName>
    </submittedName>
</protein>
<dbReference type="Proteomes" id="UP000178486">
    <property type="component" value="Unassembled WGS sequence"/>
</dbReference>